<keyword evidence="2" id="KW-0548">Nucleotidyltransferase</keyword>
<dbReference type="OMA" id="NEAPESY"/>
<reference evidence="3" key="1">
    <citation type="journal article" date="2017" name="Nature">
        <title>The sunflower genome provides insights into oil metabolism, flowering and Asterid evolution.</title>
        <authorList>
            <person name="Badouin H."/>
            <person name="Gouzy J."/>
            <person name="Grassa C.J."/>
            <person name="Murat F."/>
            <person name="Staton S.E."/>
            <person name="Cottret L."/>
            <person name="Lelandais-Briere C."/>
            <person name="Owens G.L."/>
            <person name="Carrere S."/>
            <person name="Mayjonade B."/>
            <person name="Legrand L."/>
            <person name="Gill N."/>
            <person name="Kane N.C."/>
            <person name="Bowers J.E."/>
            <person name="Hubner S."/>
            <person name="Bellec A."/>
            <person name="Berard A."/>
            <person name="Berges H."/>
            <person name="Blanchet N."/>
            <person name="Boniface M.C."/>
            <person name="Brunel D."/>
            <person name="Catrice O."/>
            <person name="Chaidir N."/>
            <person name="Claudel C."/>
            <person name="Donnadieu C."/>
            <person name="Faraut T."/>
            <person name="Fievet G."/>
            <person name="Helmstetter N."/>
            <person name="King M."/>
            <person name="Knapp S.J."/>
            <person name="Lai Z."/>
            <person name="Le Paslier M.C."/>
            <person name="Lippi Y."/>
            <person name="Lorenzon L."/>
            <person name="Mandel J.R."/>
            <person name="Marage G."/>
            <person name="Marchand G."/>
            <person name="Marquand E."/>
            <person name="Bret-Mestries E."/>
            <person name="Morien E."/>
            <person name="Nambeesan S."/>
            <person name="Nguyen T."/>
            <person name="Pegot-Espagnet P."/>
            <person name="Pouilly N."/>
            <person name="Raftis F."/>
            <person name="Sallet E."/>
            <person name="Schiex T."/>
            <person name="Thomas J."/>
            <person name="Vandecasteele C."/>
            <person name="Vares D."/>
            <person name="Vear F."/>
            <person name="Vautrin S."/>
            <person name="Crespi M."/>
            <person name="Mangin B."/>
            <person name="Burke J.M."/>
            <person name="Salse J."/>
            <person name="Munos S."/>
            <person name="Vincourt P."/>
            <person name="Rieseberg L.H."/>
            <person name="Langlade N.B."/>
        </authorList>
    </citation>
    <scope>NUCLEOTIDE SEQUENCE [LARGE SCALE GENOMIC DNA]</scope>
    <source>
        <strain evidence="3">cv. SF193</strain>
    </source>
</reference>
<evidence type="ECO:0000259" key="1">
    <source>
        <dbReference type="Pfam" id="PF13966"/>
    </source>
</evidence>
<keyword evidence="3" id="KW-1185">Reference proteome</keyword>
<dbReference type="InterPro" id="IPR026960">
    <property type="entry name" value="RVT-Znf"/>
</dbReference>
<protein>
    <submittedName>
        <fullName evidence="2">Putative reverse transcriptase zinc-binding domain-containing protein</fullName>
    </submittedName>
</protein>
<feature type="domain" description="Reverse transcriptase zinc-binding" evidence="1">
    <location>
        <begin position="211"/>
        <end position="300"/>
    </location>
</feature>
<gene>
    <name evidence="2" type="ORF">HannXRQ_Chr02g0041841</name>
</gene>
<accession>A0A251VET6</accession>
<dbReference type="EMBL" id="CM007891">
    <property type="protein sequence ID" value="OTG34085.1"/>
    <property type="molecule type" value="Genomic_DNA"/>
</dbReference>
<evidence type="ECO:0000313" key="2">
    <source>
        <dbReference type="EMBL" id="OTG34085.1"/>
    </source>
</evidence>
<dbReference type="STRING" id="4232.A0A251VET6"/>
<dbReference type="AlphaFoldDB" id="A0A251VET6"/>
<dbReference type="PANTHER" id="PTHR33116">
    <property type="entry name" value="REVERSE TRANSCRIPTASE ZINC-BINDING DOMAIN-CONTAINING PROTEIN-RELATED-RELATED"/>
    <property type="match status" value="1"/>
</dbReference>
<dbReference type="InParanoid" id="A0A251VET6"/>
<evidence type="ECO:0000313" key="3">
    <source>
        <dbReference type="Proteomes" id="UP000215914"/>
    </source>
</evidence>
<name>A0A251VET6_HELAN</name>
<dbReference type="GO" id="GO:0003964">
    <property type="term" value="F:RNA-directed DNA polymerase activity"/>
    <property type="evidence" value="ECO:0007669"/>
    <property type="project" value="UniProtKB-KW"/>
</dbReference>
<keyword evidence="2" id="KW-0808">Transferase</keyword>
<organism evidence="2 3">
    <name type="scientific">Helianthus annuus</name>
    <name type="common">Common sunflower</name>
    <dbReference type="NCBI Taxonomy" id="4232"/>
    <lineage>
        <taxon>Eukaryota</taxon>
        <taxon>Viridiplantae</taxon>
        <taxon>Streptophyta</taxon>
        <taxon>Embryophyta</taxon>
        <taxon>Tracheophyta</taxon>
        <taxon>Spermatophyta</taxon>
        <taxon>Magnoliopsida</taxon>
        <taxon>eudicotyledons</taxon>
        <taxon>Gunneridae</taxon>
        <taxon>Pentapetalae</taxon>
        <taxon>asterids</taxon>
        <taxon>campanulids</taxon>
        <taxon>Asterales</taxon>
        <taxon>Asteraceae</taxon>
        <taxon>Asteroideae</taxon>
        <taxon>Heliantheae alliance</taxon>
        <taxon>Heliantheae</taxon>
        <taxon>Helianthus</taxon>
    </lineage>
</organism>
<keyword evidence="2" id="KW-0695">RNA-directed DNA polymerase</keyword>
<proteinExistence type="predicted"/>
<sequence>MNGFILPVRIINELEAKMRNFLWSQDSAFNKGKSKVSWKLVCTPKYEGGLGIRRVGDMNKALMSSHIWSIVSKRDSLWVDWVHSYRLKGKSFWVCKTPASSCWSWRKISQLGPLVRNHFWSEVGNGASTSAWYDIWSELGPLADFLSPRVITDADFRLEDSVADVHSNGGWSWPIAWRDLFPVLIQIDQVSLDPMKNDRLLWKDGNDLNGFSTSGAWHSLRHREPDVDWCKIVWFAQCIPRHAFMMWLIMKRKLLTQDKILQWDLSRRKNMNMMCCLLCFENFDSHPHLFFECKYSAQVWTLIRDKGGMNSVSPIWSEVVHWLNARSLQKRANIYVAKLLVAATAYNIWQERNARLFKNQLRPPETVSDVILKTVRYKLMGAKLKDTVRVRKILEEWEIYADDKDDDGG</sequence>
<dbReference type="PANTHER" id="PTHR33116:SF84">
    <property type="entry name" value="RNA-DIRECTED DNA POLYMERASE"/>
    <property type="match status" value="1"/>
</dbReference>
<dbReference type="Proteomes" id="UP000215914">
    <property type="component" value="Chromosome 2"/>
</dbReference>
<dbReference type="Pfam" id="PF13966">
    <property type="entry name" value="zf-RVT"/>
    <property type="match status" value="1"/>
</dbReference>